<evidence type="ECO:0000313" key="3">
    <source>
        <dbReference type="Proteomes" id="UP000054845"/>
    </source>
</evidence>
<feature type="compositionally biased region" description="Basic and acidic residues" evidence="1">
    <location>
        <begin position="595"/>
        <end position="624"/>
    </location>
</feature>
<feature type="compositionally biased region" description="Acidic residues" evidence="1">
    <location>
        <begin position="260"/>
        <end position="270"/>
    </location>
</feature>
<dbReference type="AlphaFoldDB" id="A0A0P1BLK6"/>
<feature type="compositionally biased region" description="Basic and acidic residues" evidence="1">
    <location>
        <begin position="220"/>
        <end position="239"/>
    </location>
</feature>
<feature type="compositionally biased region" description="Basic and acidic residues" evidence="1">
    <location>
        <begin position="376"/>
        <end position="387"/>
    </location>
</feature>
<feature type="compositionally biased region" description="Basic and acidic residues" evidence="1">
    <location>
        <begin position="541"/>
        <end position="568"/>
    </location>
</feature>
<feature type="compositionally biased region" description="Basic and acidic residues" evidence="1">
    <location>
        <begin position="278"/>
        <end position="294"/>
    </location>
</feature>
<feature type="compositionally biased region" description="Basic and acidic residues" evidence="1">
    <location>
        <begin position="713"/>
        <end position="734"/>
    </location>
</feature>
<feature type="compositionally biased region" description="Basic and acidic residues" evidence="1">
    <location>
        <begin position="132"/>
        <end position="144"/>
    </location>
</feature>
<evidence type="ECO:0000256" key="1">
    <source>
        <dbReference type="SAM" id="MobiDB-lite"/>
    </source>
</evidence>
<name>A0A0P1BLK6_9BASI</name>
<feature type="compositionally biased region" description="Basic and acidic residues" evidence="1">
    <location>
        <begin position="442"/>
        <end position="453"/>
    </location>
</feature>
<organism evidence="2 3">
    <name type="scientific">Ceraceosorus bombacis</name>
    <dbReference type="NCBI Taxonomy" id="401625"/>
    <lineage>
        <taxon>Eukaryota</taxon>
        <taxon>Fungi</taxon>
        <taxon>Dikarya</taxon>
        <taxon>Basidiomycota</taxon>
        <taxon>Ustilaginomycotina</taxon>
        <taxon>Exobasidiomycetes</taxon>
        <taxon>Ceraceosorales</taxon>
        <taxon>Ceraceosoraceae</taxon>
        <taxon>Ceraceosorus</taxon>
    </lineage>
</organism>
<feature type="compositionally biased region" description="Basic residues" evidence="1">
    <location>
        <begin position="676"/>
        <end position="687"/>
    </location>
</feature>
<feature type="compositionally biased region" description="Low complexity" evidence="1">
    <location>
        <begin position="661"/>
        <end position="675"/>
    </location>
</feature>
<feature type="compositionally biased region" description="Basic residues" evidence="1">
    <location>
        <begin position="431"/>
        <end position="441"/>
    </location>
</feature>
<keyword evidence="3" id="KW-1185">Reference proteome</keyword>
<reference evidence="2 3" key="1">
    <citation type="submission" date="2014-09" db="EMBL/GenBank/DDBJ databases">
        <authorList>
            <person name="Magalhaes I.L.F."/>
            <person name="Oliveira U."/>
            <person name="Santos F.R."/>
            <person name="Vidigal T.H.D.A."/>
            <person name="Brescovit A.D."/>
            <person name="Santos A.J."/>
        </authorList>
    </citation>
    <scope>NUCLEOTIDE SEQUENCE [LARGE SCALE GENOMIC DNA]</scope>
</reference>
<accession>A0A0P1BLK6</accession>
<feature type="compositionally biased region" description="Basic and acidic residues" evidence="1">
    <location>
        <begin position="161"/>
        <end position="172"/>
    </location>
</feature>
<feature type="compositionally biased region" description="Low complexity" evidence="1">
    <location>
        <begin position="146"/>
        <end position="160"/>
    </location>
</feature>
<evidence type="ECO:0000313" key="2">
    <source>
        <dbReference type="EMBL" id="CEH16628.1"/>
    </source>
</evidence>
<dbReference type="Proteomes" id="UP000054845">
    <property type="component" value="Unassembled WGS sequence"/>
</dbReference>
<sequence>MSEGDFLATPLGSGPSASYLLVEAARRDTSPADEFPVTPRQTSQAIASPARTHMSPAPVAATVPSTATPSILQSSAVFETRSQSETQREPRGGTHSTVVTTAPTTAITSALPRNEEASPTRSAASINTPPPQKHEATRSAEPREPSQASHKSYSARSSSSRTEKEAADRELALRLQNEAAALSRPRRAVSSKAVDYAPQSDKHGNPIKKVKGKSNLTSSDIKDGDTRQRSHEQRKKSVDAELGAPKSRSQRPAKRVITLEDSDSEEEELEFSSSPKRAAVDAESATRIDKDQRPTVEIVPPPRSESGRSPSRPHTSGGDRGASDTCHVRSREDSRDTCSPTNGRQNTKRRRLAVESQESEEEEVSTSKPARLVSSTKDETSAHESNARKNSKKGPGAAEWAAQNDVEMHIDQEEVEDDRADQAVSSLPKGRGLRRKSRKNRNSWEESMSERSRSTNTSPTKSDVSARNTRQRGDECHGAGGGKDAQDAAADKTDQVPAESSHALDQGGQAAADDHEVEDADPLSSPVVSQRVQPKTKGSKKRQDSKSKQKKAGKESAKQSKEEADSNHLRSATSKASSSVNADQVAEAGQGSDWSRQDDDGANRKSQEQEVRNDASATVRKEPPSSKINPLSKGTPLTPANRNAKVSVGTPTPGSADLRRSFSGKPLSSLVSSSGGHRRPGLGRRSHVPSLHPNRIESPKIRAPIPIKPTKAQLERELDSDEERALANETPEQRMRRKIREAEEDYMEPPAGWTEGAVTSGGPVGGPRDDQAVEYSADMDEYD</sequence>
<feature type="compositionally biased region" description="Low complexity" evidence="1">
    <location>
        <begin position="94"/>
        <end position="110"/>
    </location>
</feature>
<feature type="compositionally biased region" description="Basic and acidic residues" evidence="1">
    <location>
        <begin position="326"/>
        <end position="336"/>
    </location>
</feature>
<dbReference type="EMBL" id="CCYA01000318">
    <property type="protein sequence ID" value="CEH16628.1"/>
    <property type="molecule type" value="Genomic_DNA"/>
</dbReference>
<proteinExistence type="predicted"/>
<feature type="compositionally biased region" description="Low complexity" evidence="1">
    <location>
        <begin position="55"/>
        <end position="70"/>
    </location>
</feature>
<feature type="compositionally biased region" description="Polar residues" evidence="1">
    <location>
        <begin position="71"/>
        <end position="85"/>
    </location>
</feature>
<feature type="compositionally biased region" description="Polar residues" evidence="1">
    <location>
        <begin position="569"/>
        <end position="582"/>
    </location>
</feature>
<feature type="compositionally biased region" description="Basic and acidic residues" evidence="1">
    <location>
        <begin position="484"/>
        <end position="494"/>
    </location>
</feature>
<feature type="region of interest" description="Disordered" evidence="1">
    <location>
        <begin position="27"/>
        <end position="783"/>
    </location>
</feature>
<protein>
    <submittedName>
        <fullName evidence="2">Uncharacterized protein</fullName>
    </submittedName>
</protein>
<dbReference type="OrthoDB" id="10383681at2759"/>
<feature type="compositionally biased region" description="Polar residues" evidence="1">
    <location>
        <begin position="459"/>
        <end position="468"/>
    </location>
</feature>